<sequence>MSNIYEVIDGFGIEETQKNKLIVCLMKNREVREELFLALQSLQTKESKMSLLKDFISDEHQGQRPLSPSAESSRYKRTKMLAEDWEKDTRKITLFARTAIDLDLNKEVIIVPPLPGTESETHIYKHHCYDYFKKIILESKKHKRFCITGNPGTGKTFFGRYIMSVLLKEGSELLVDDASYPHLYLITRDEMNDFDVEWVQNEDYGRVAGRDNVWCIIDGKPPRVNHDFDTGKLIMVSSPKELNIKNFCKPVNITIKVYMQIWSEAELEEYRSLIYPEFSKDNLHESYQLCGGIPRIIFKYTLDEIDDMITASVDNINTRLFRYIGTVSEGDVYSHNLVHIHTNEKQINVIINERTFFRLPYTSCELKFASTIIASVSLLGSVRGY</sequence>
<comment type="caution">
    <text evidence="1">The sequence shown here is derived from an EMBL/GenBank/DDBJ whole genome shotgun (WGS) entry which is preliminary data.</text>
</comment>
<dbReference type="AlphaFoldDB" id="A0A9N9HW87"/>
<dbReference type="Proteomes" id="UP000789570">
    <property type="component" value="Unassembled WGS sequence"/>
</dbReference>
<dbReference type="SUPFAM" id="SSF52540">
    <property type="entry name" value="P-loop containing nucleoside triphosphate hydrolases"/>
    <property type="match status" value="1"/>
</dbReference>
<dbReference type="EMBL" id="CAJVPQ010008761">
    <property type="protein sequence ID" value="CAG8709726.1"/>
    <property type="molecule type" value="Genomic_DNA"/>
</dbReference>
<feature type="non-terminal residue" evidence="1">
    <location>
        <position position="385"/>
    </location>
</feature>
<name>A0A9N9HW87_9GLOM</name>
<evidence type="ECO:0000313" key="1">
    <source>
        <dbReference type="EMBL" id="CAG8709726.1"/>
    </source>
</evidence>
<proteinExistence type="predicted"/>
<keyword evidence="2" id="KW-1185">Reference proteome</keyword>
<dbReference type="PANTHER" id="PTHR33129:SF1">
    <property type="entry name" value="ATP-BINDING PROTEIN"/>
    <property type="match status" value="1"/>
</dbReference>
<accession>A0A9N9HW87</accession>
<dbReference type="InterPro" id="IPR052980">
    <property type="entry name" value="Crinkler_effector"/>
</dbReference>
<evidence type="ECO:0000313" key="2">
    <source>
        <dbReference type="Proteomes" id="UP000789570"/>
    </source>
</evidence>
<reference evidence="1" key="1">
    <citation type="submission" date="2021-06" db="EMBL/GenBank/DDBJ databases">
        <authorList>
            <person name="Kallberg Y."/>
            <person name="Tangrot J."/>
            <person name="Rosling A."/>
        </authorList>
    </citation>
    <scope>NUCLEOTIDE SEQUENCE</scope>
    <source>
        <strain evidence="1">UK204</strain>
    </source>
</reference>
<gene>
    <name evidence="1" type="ORF">FCALED_LOCUS13859</name>
</gene>
<dbReference type="InterPro" id="IPR027417">
    <property type="entry name" value="P-loop_NTPase"/>
</dbReference>
<dbReference type="OrthoDB" id="2442361at2759"/>
<protein>
    <submittedName>
        <fullName evidence="1">8708_t:CDS:1</fullName>
    </submittedName>
</protein>
<organism evidence="1 2">
    <name type="scientific">Funneliformis caledonium</name>
    <dbReference type="NCBI Taxonomy" id="1117310"/>
    <lineage>
        <taxon>Eukaryota</taxon>
        <taxon>Fungi</taxon>
        <taxon>Fungi incertae sedis</taxon>
        <taxon>Mucoromycota</taxon>
        <taxon>Glomeromycotina</taxon>
        <taxon>Glomeromycetes</taxon>
        <taxon>Glomerales</taxon>
        <taxon>Glomeraceae</taxon>
        <taxon>Funneliformis</taxon>
    </lineage>
</organism>
<dbReference type="PANTHER" id="PTHR33129">
    <property type="entry name" value="PROTEIN KINASE DOMAIN-CONTAINING PROTEIN-RELATED"/>
    <property type="match status" value="1"/>
</dbReference>